<name>A0ACB9LBX6_BAUVA</name>
<evidence type="ECO:0000313" key="1">
    <source>
        <dbReference type="EMBL" id="KAI4307234.1"/>
    </source>
</evidence>
<gene>
    <name evidence="1" type="ORF">L6164_030443</name>
</gene>
<reference evidence="1 2" key="1">
    <citation type="journal article" date="2022" name="DNA Res.">
        <title>Chromosomal-level genome assembly of the orchid tree Bauhinia variegata (Leguminosae; Cercidoideae) supports the allotetraploid origin hypothesis of Bauhinia.</title>
        <authorList>
            <person name="Zhong Y."/>
            <person name="Chen Y."/>
            <person name="Zheng D."/>
            <person name="Pang J."/>
            <person name="Liu Y."/>
            <person name="Luo S."/>
            <person name="Meng S."/>
            <person name="Qian L."/>
            <person name="Wei D."/>
            <person name="Dai S."/>
            <person name="Zhou R."/>
        </authorList>
    </citation>
    <scope>NUCLEOTIDE SEQUENCE [LARGE SCALE GENOMIC DNA]</scope>
    <source>
        <strain evidence="1">BV-YZ2020</strain>
    </source>
</reference>
<proteinExistence type="predicted"/>
<dbReference type="EMBL" id="CM039437">
    <property type="protein sequence ID" value="KAI4307234.1"/>
    <property type="molecule type" value="Genomic_DNA"/>
</dbReference>
<keyword evidence="2" id="KW-1185">Reference proteome</keyword>
<sequence>MDEFGVLTEKYGLKPQGKAAPMASSKRPTNITQTGNFGTNPKSSQFGSRSFNSNNSYNSFLDDHSSGNKKTQHFGGLDDDIDIFGGLNKPASGSNMGNGGSFDYDPIFMGSNNGVYSSSSSAAFVDDIFGGMKTPVSAETDHGFSAFTSPPKQSVLVDDLLDKIGGLQTKSKGPNRKVNGGFAEKGVDFDDLIPGFGVSNVTNNGRATPNMNKSNKPTVTSHDDPFLVFETASSATSSKQFPDPLEQISKSSNSGGTRGSSSNVPPLRSPPKPTTKVTSSNKDNSSGVSSIDELEKFAMGRVHNNASKKPHSHSSGKTQNAAAAKTNQNKEATDSTGVNQSKGIDDLESIFGMGSRSSSVPKSRTTTSDHTFDGLMQHKGRPEAPKRVPSGSSASMKKSPVMTSFDDLSLLFDEASPSSAFEEIEGEPEERRKARLGRYQRTQERAAKAVADLNQRDLQSKMEQAERHRIAEIVNAEIKRWTAGKEGNMRALLSTLQYVLWPECGWQPVSLTDMITSASVKRVYRKATLCIHPDKVQQKGATLEQKYRAEKIFDILKEASTKFNAEELY</sequence>
<protein>
    <submittedName>
        <fullName evidence="1">Uncharacterized protein</fullName>
    </submittedName>
</protein>
<evidence type="ECO:0000313" key="2">
    <source>
        <dbReference type="Proteomes" id="UP000828941"/>
    </source>
</evidence>
<comment type="caution">
    <text evidence="1">The sequence shown here is derived from an EMBL/GenBank/DDBJ whole genome shotgun (WGS) entry which is preliminary data.</text>
</comment>
<accession>A0ACB9LBX6</accession>
<dbReference type="Proteomes" id="UP000828941">
    <property type="component" value="Chromosome 12"/>
</dbReference>
<organism evidence="1 2">
    <name type="scientific">Bauhinia variegata</name>
    <name type="common">Purple orchid tree</name>
    <name type="synonym">Phanera variegata</name>
    <dbReference type="NCBI Taxonomy" id="167791"/>
    <lineage>
        <taxon>Eukaryota</taxon>
        <taxon>Viridiplantae</taxon>
        <taxon>Streptophyta</taxon>
        <taxon>Embryophyta</taxon>
        <taxon>Tracheophyta</taxon>
        <taxon>Spermatophyta</taxon>
        <taxon>Magnoliopsida</taxon>
        <taxon>eudicotyledons</taxon>
        <taxon>Gunneridae</taxon>
        <taxon>Pentapetalae</taxon>
        <taxon>rosids</taxon>
        <taxon>fabids</taxon>
        <taxon>Fabales</taxon>
        <taxon>Fabaceae</taxon>
        <taxon>Cercidoideae</taxon>
        <taxon>Cercideae</taxon>
        <taxon>Bauhiniinae</taxon>
        <taxon>Bauhinia</taxon>
    </lineage>
</organism>